<gene>
    <name evidence="6" type="ORF">A2482_04540</name>
</gene>
<dbReference type="InterPro" id="IPR043502">
    <property type="entry name" value="DNA/RNA_pol_sf"/>
</dbReference>
<evidence type="ECO:0000313" key="6">
    <source>
        <dbReference type="EMBL" id="OGF34085.1"/>
    </source>
</evidence>
<dbReference type="GO" id="GO:0003964">
    <property type="term" value="F:RNA-directed DNA polymerase activity"/>
    <property type="evidence" value="ECO:0007669"/>
    <property type="project" value="UniProtKB-KW"/>
</dbReference>
<evidence type="ECO:0000256" key="2">
    <source>
        <dbReference type="ARBA" id="ARBA00022695"/>
    </source>
</evidence>
<comment type="caution">
    <text evidence="6">The sequence shown here is derived from an EMBL/GenBank/DDBJ whole genome shotgun (WGS) entry which is preliminary data.</text>
</comment>
<dbReference type="EMBL" id="MFGM01000084">
    <property type="protein sequence ID" value="OGF34085.1"/>
    <property type="molecule type" value="Genomic_DNA"/>
</dbReference>
<dbReference type="InterPro" id="IPR000123">
    <property type="entry name" value="Reverse_transcriptase_msDNA"/>
</dbReference>
<keyword evidence="1" id="KW-0808">Transferase</keyword>
<accession>A0A1F5T545</accession>
<dbReference type="GO" id="GO:0003723">
    <property type="term" value="F:RNA binding"/>
    <property type="evidence" value="ECO:0007669"/>
    <property type="project" value="InterPro"/>
</dbReference>
<evidence type="ECO:0008006" key="8">
    <source>
        <dbReference type="Google" id="ProtNLM"/>
    </source>
</evidence>
<evidence type="ECO:0000256" key="5">
    <source>
        <dbReference type="ARBA" id="ARBA00022918"/>
    </source>
</evidence>
<reference evidence="6 7" key="1">
    <citation type="journal article" date="2016" name="Nat. Commun.">
        <title>Thousands of microbial genomes shed light on interconnected biogeochemical processes in an aquifer system.</title>
        <authorList>
            <person name="Anantharaman K."/>
            <person name="Brown C.T."/>
            <person name="Hug L.A."/>
            <person name="Sharon I."/>
            <person name="Castelle C.J."/>
            <person name="Probst A.J."/>
            <person name="Thomas B.C."/>
            <person name="Singh A."/>
            <person name="Wilkins M.J."/>
            <person name="Karaoz U."/>
            <person name="Brodie E.L."/>
            <person name="Williams K.H."/>
            <person name="Hubbard S.S."/>
            <person name="Banfield J.F."/>
        </authorList>
    </citation>
    <scope>NUCLEOTIDE SEQUENCE [LARGE SCALE GENOMIC DNA]</scope>
</reference>
<keyword evidence="3" id="KW-0479">Metal-binding</keyword>
<dbReference type="PRINTS" id="PR00866">
    <property type="entry name" value="RNADNAPOLMS"/>
</dbReference>
<evidence type="ECO:0000256" key="4">
    <source>
        <dbReference type="ARBA" id="ARBA00022842"/>
    </source>
</evidence>
<dbReference type="AlphaFoldDB" id="A0A1F5T545"/>
<evidence type="ECO:0000313" key="7">
    <source>
        <dbReference type="Proteomes" id="UP000178656"/>
    </source>
</evidence>
<keyword evidence="4" id="KW-0460">Magnesium</keyword>
<dbReference type="Proteomes" id="UP000178656">
    <property type="component" value="Unassembled WGS sequence"/>
</dbReference>
<evidence type="ECO:0000256" key="3">
    <source>
        <dbReference type="ARBA" id="ARBA00022723"/>
    </source>
</evidence>
<evidence type="ECO:0000256" key="1">
    <source>
        <dbReference type="ARBA" id="ARBA00022679"/>
    </source>
</evidence>
<proteinExistence type="predicted"/>
<keyword evidence="5" id="KW-0695">RNA-directed DNA polymerase</keyword>
<dbReference type="GO" id="GO:0046872">
    <property type="term" value="F:metal ion binding"/>
    <property type="evidence" value="ECO:0007669"/>
    <property type="project" value="UniProtKB-KW"/>
</dbReference>
<name>A0A1F5T545_9BACT</name>
<protein>
    <recommendedName>
        <fullName evidence="8">Reverse transcriptase domain-containing protein</fullName>
    </recommendedName>
</protein>
<keyword evidence="2" id="KW-0548">Nucleotidyltransferase</keyword>
<dbReference type="SUPFAM" id="SSF56672">
    <property type="entry name" value="DNA/RNA polymerases"/>
    <property type="match status" value="1"/>
</dbReference>
<sequence length="374" mass="42247">MAKRGKRKNKKPFVFKDFETVLALPERLAEFLRLLLKLDKATWSFALDKIRQGAAYREWSKSKGPGKGRRDFAAPCAELKAVQRAIKQQMLDVIPIHFTRYGCSTGVGIKENAAAHVVPGVSVCVKEFDIMNAFPTVLRSRIRKVLQKPFRFLLDQFAGMEFGDDDVKLMLESIVDLVCLHDRLPQGPPTSPRLFGIVAYRLDCALFRFLHENSTEFQSYKMTSWFDDVSISSRDEIPEEVGVKAAKIIEEHGFTAHHRKDKSKYYSPATGTVPVITGLVLCADGHLTMTPNKVNQLRAALHKWSGEKSWDEATLGQINGTLGCIKQVYGDKPPSKLRKSVREIEARLAMMKIEKLQADVARARVMPKKKSKKK</sequence>
<organism evidence="6 7">
    <name type="scientific">Candidatus Falkowbacteria bacterium RIFOXYC2_FULL_48_21</name>
    <dbReference type="NCBI Taxonomy" id="1798005"/>
    <lineage>
        <taxon>Bacteria</taxon>
        <taxon>Candidatus Falkowiibacteriota</taxon>
    </lineage>
</organism>